<name>X0ZS40_9ZZZZ</name>
<evidence type="ECO:0000313" key="1">
    <source>
        <dbReference type="EMBL" id="GAG72585.1"/>
    </source>
</evidence>
<dbReference type="AlphaFoldDB" id="X0ZS40"/>
<comment type="caution">
    <text evidence="1">The sequence shown here is derived from an EMBL/GenBank/DDBJ whole genome shotgun (WGS) entry which is preliminary data.</text>
</comment>
<proteinExistence type="predicted"/>
<accession>X0ZS40</accession>
<gene>
    <name evidence="1" type="ORF">S01H4_16027</name>
</gene>
<organism evidence="1">
    <name type="scientific">marine sediment metagenome</name>
    <dbReference type="NCBI Taxonomy" id="412755"/>
    <lineage>
        <taxon>unclassified sequences</taxon>
        <taxon>metagenomes</taxon>
        <taxon>ecological metagenomes</taxon>
    </lineage>
</organism>
<reference evidence="1" key="1">
    <citation type="journal article" date="2014" name="Front. Microbiol.">
        <title>High frequency of phylogenetically diverse reductive dehalogenase-homologous genes in deep subseafloor sedimentary metagenomes.</title>
        <authorList>
            <person name="Kawai M."/>
            <person name="Futagami T."/>
            <person name="Toyoda A."/>
            <person name="Takaki Y."/>
            <person name="Nishi S."/>
            <person name="Hori S."/>
            <person name="Arai W."/>
            <person name="Tsubouchi T."/>
            <person name="Morono Y."/>
            <person name="Uchiyama I."/>
            <person name="Ito T."/>
            <person name="Fujiyama A."/>
            <person name="Inagaki F."/>
            <person name="Takami H."/>
        </authorList>
    </citation>
    <scope>NUCLEOTIDE SEQUENCE</scope>
    <source>
        <strain evidence="1">Expedition CK06-06</strain>
    </source>
</reference>
<protein>
    <submittedName>
        <fullName evidence="1">Uncharacterized protein</fullName>
    </submittedName>
</protein>
<dbReference type="EMBL" id="BART01007021">
    <property type="protein sequence ID" value="GAG72585.1"/>
    <property type="molecule type" value="Genomic_DNA"/>
</dbReference>
<sequence>MATAAKKHVTLFIRSRRAPGAGDPTVKAAFAAAAHKTVGIESRMERNAIIASACRGVGPGVIIKRSKSKAHPGKIIAKIPTR</sequence>